<reference evidence="2 5" key="1">
    <citation type="submission" date="2024-01" db="EMBL/GenBank/DDBJ databases">
        <title>Aequorivita flavus sp. nov., isolated from deep-sea sediment.</title>
        <authorList>
            <person name="Chen X."/>
        </authorList>
    </citation>
    <scope>NUCLEOTIDE SEQUENCE</scope>
    <source>
        <strain evidence="2">MCCC 1A16923</strain>
        <strain evidence="3 5">MCCC 1A16935</strain>
    </source>
</reference>
<dbReference type="Gene3D" id="3.40.50.2000">
    <property type="entry name" value="Glycogen Phosphorylase B"/>
    <property type="match status" value="2"/>
</dbReference>
<dbReference type="EMBL" id="JBANCF010000009">
    <property type="protein sequence ID" value="MEM0574139.1"/>
    <property type="molecule type" value="Genomic_DNA"/>
</dbReference>
<evidence type="ECO:0000313" key="2">
    <source>
        <dbReference type="EMBL" id="MEM0519058.1"/>
    </source>
</evidence>
<dbReference type="GO" id="GO:0016757">
    <property type="term" value="F:glycosyltransferase activity"/>
    <property type="evidence" value="ECO:0007669"/>
    <property type="project" value="UniProtKB-KW"/>
</dbReference>
<dbReference type="SUPFAM" id="SSF53756">
    <property type="entry name" value="UDP-Glycosyltransferase/glycogen phosphorylase"/>
    <property type="match status" value="1"/>
</dbReference>
<comment type="caution">
    <text evidence="2">The sequence shown here is derived from an EMBL/GenBank/DDBJ whole genome shotgun (WGS) entry which is preliminary data.</text>
</comment>
<dbReference type="RefSeq" id="WP_342687677.1">
    <property type="nucleotide sequence ID" value="NZ_JAZBJM010000008.1"/>
</dbReference>
<proteinExistence type="predicted"/>
<evidence type="ECO:0000313" key="3">
    <source>
        <dbReference type="EMBL" id="MEM0574139.1"/>
    </source>
</evidence>
<dbReference type="EC" id="2.4.-.-" evidence="2"/>
<dbReference type="Proteomes" id="UP001388259">
    <property type="component" value="Unassembled WGS sequence"/>
</dbReference>
<evidence type="ECO:0000313" key="5">
    <source>
        <dbReference type="Proteomes" id="UP001390963"/>
    </source>
</evidence>
<keyword evidence="2" id="KW-0328">Glycosyltransferase</keyword>
<feature type="domain" description="Glycosyl transferase family 1" evidence="1">
    <location>
        <begin position="243"/>
        <end position="405"/>
    </location>
</feature>
<sequence length="436" mass="49524">MIKKGNIVILTASHPYKAAGLVAFDLMHSLEMANYNVQIITNARLEKNYEQTFSLRGVSRMIFTHRILKSLRIRFNRLFKITRFKTDPNYHMNGLNPMKGIMLSKKIAKNLPSKVDAFIYLFPQNFLDTTGLNYLNKITKAPIFWYMMDMAPMTGGCHYAWNCLGYTAKCGMCPGIYSNDKSDITNQLWQEKKKYIESANIIPIAASQGQYNQLKSSSLFTDKNKYKVLIPIDSNIFKPNNKHDARNKIGLPLDKKIIFFGAASINESRKGLKELIESLKLLKSEMILEDSTVFVAVAGNRNQQLENEIPFAHKFLGYLNYKQLATAYQAADLFACPSIEDSGPMMINQSIMCGTPVVSFNIGVSLDLVINYKTGFKVANGDTLEFAKALNLILTLPTNELENMSFYCRNLGLEKTSMESICKLWKRILEYEISNQ</sequence>
<keyword evidence="5" id="KW-1185">Reference proteome</keyword>
<dbReference type="InterPro" id="IPR001296">
    <property type="entry name" value="Glyco_trans_1"/>
</dbReference>
<name>A0AB35YYJ3_9FLAO</name>
<keyword evidence="2" id="KW-0808">Transferase</keyword>
<accession>A0AB35YYJ3</accession>
<organism evidence="2 4">
    <name type="scientific">Aequorivita flava</name>
    <dbReference type="NCBI Taxonomy" id="3114371"/>
    <lineage>
        <taxon>Bacteria</taxon>
        <taxon>Pseudomonadati</taxon>
        <taxon>Bacteroidota</taxon>
        <taxon>Flavobacteriia</taxon>
        <taxon>Flavobacteriales</taxon>
        <taxon>Flavobacteriaceae</taxon>
        <taxon>Aequorivita</taxon>
    </lineage>
</organism>
<dbReference type="EMBL" id="JAZBJM010000008">
    <property type="protein sequence ID" value="MEM0519058.1"/>
    <property type="molecule type" value="Genomic_DNA"/>
</dbReference>
<dbReference type="PANTHER" id="PTHR12526">
    <property type="entry name" value="GLYCOSYLTRANSFERASE"/>
    <property type="match status" value="1"/>
</dbReference>
<evidence type="ECO:0000259" key="1">
    <source>
        <dbReference type="Pfam" id="PF00534"/>
    </source>
</evidence>
<protein>
    <submittedName>
        <fullName evidence="2">Glycosyltransferase</fullName>
        <ecNumber evidence="2">2.4.-.-</ecNumber>
    </submittedName>
</protein>
<gene>
    <name evidence="3" type="ORF">VZD24_11470</name>
    <name evidence="2" type="ORF">VZD85_11885</name>
</gene>
<dbReference type="Proteomes" id="UP001390963">
    <property type="component" value="Unassembled WGS sequence"/>
</dbReference>
<dbReference type="Pfam" id="PF00534">
    <property type="entry name" value="Glycos_transf_1"/>
    <property type="match status" value="1"/>
</dbReference>
<evidence type="ECO:0000313" key="4">
    <source>
        <dbReference type="Proteomes" id="UP001388259"/>
    </source>
</evidence>
<dbReference type="AlphaFoldDB" id="A0AB35YYJ3"/>